<name>A0ABZ2TP05_9RHOB</name>
<keyword evidence="5" id="KW-0614">Plasmid</keyword>
<reference evidence="5 6" key="1">
    <citation type="submission" date="2024-02" db="EMBL/GenBank/DDBJ databases">
        <title>Roseovarius strain W115 nov., isolated from a marine algae.</title>
        <authorList>
            <person name="Lee M.W."/>
            <person name="Lee J.K."/>
            <person name="Kim J.M."/>
            <person name="Choi D.G."/>
            <person name="Baek J.H."/>
            <person name="Bayburt H."/>
            <person name="Jung J.J."/>
            <person name="Han D.M."/>
            <person name="Jeon C.O."/>
        </authorList>
    </citation>
    <scope>NUCLEOTIDE SEQUENCE [LARGE SCALE GENOMIC DNA]</scope>
    <source>
        <strain evidence="5 6">W115</strain>
        <plasmid evidence="5 6">unnamed1</plasmid>
    </source>
</reference>
<keyword evidence="3 5" id="KW-0067">ATP-binding</keyword>
<dbReference type="EMBL" id="CP146607">
    <property type="protein sequence ID" value="WYK20185.1"/>
    <property type="molecule type" value="Genomic_DNA"/>
</dbReference>
<dbReference type="Proteomes" id="UP001281305">
    <property type="component" value="Plasmid unnamed1"/>
</dbReference>
<evidence type="ECO:0000256" key="2">
    <source>
        <dbReference type="ARBA" id="ARBA00022741"/>
    </source>
</evidence>
<sequence>MDSGQDTVLECRGVVKRYGALAAVDGVDFNVKVGECVGIGGPNGAGKTTFFDLISGLTPVTDGTITYKGSDIVGTAPHLLCHRGLARTFQLNSGFDDLSVYENVLAAQAFGRRSAGGIVLAHKADHEAARRILADIGLECIASEKVAGVSVLARKKLMVATALVNEPDIILLDEPVGGLTPPEIEEFIALVQRFKARGLTLVFIEHVMHFLMAVADRAMIMHQGQIIYDGSPQGLSTDKTVTEVYLGSAGIGGAD</sequence>
<evidence type="ECO:0000313" key="6">
    <source>
        <dbReference type="Proteomes" id="UP001281305"/>
    </source>
</evidence>
<dbReference type="PANTHER" id="PTHR45772:SF7">
    <property type="entry name" value="AMINO ACID ABC TRANSPORTER ATP-BINDING PROTEIN"/>
    <property type="match status" value="1"/>
</dbReference>
<dbReference type="GO" id="GO:0005524">
    <property type="term" value="F:ATP binding"/>
    <property type="evidence" value="ECO:0007669"/>
    <property type="project" value="UniProtKB-KW"/>
</dbReference>
<evidence type="ECO:0000259" key="4">
    <source>
        <dbReference type="PROSITE" id="PS50893"/>
    </source>
</evidence>
<keyword evidence="2" id="KW-0547">Nucleotide-binding</keyword>
<dbReference type="InterPro" id="IPR003593">
    <property type="entry name" value="AAA+_ATPase"/>
</dbReference>
<dbReference type="InterPro" id="IPR003439">
    <property type="entry name" value="ABC_transporter-like_ATP-bd"/>
</dbReference>
<evidence type="ECO:0000313" key="5">
    <source>
        <dbReference type="EMBL" id="WYK20185.1"/>
    </source>
</evidence>
<geneLocation type="plasmid" evidence="5 6">
    <name>unnamed1</name>
</geneLocation>
<evidence type="ECO:0000256" key="1">
    <source>
        <dbReference type="ARBA" id="ARBA00022448"/>
    </source>
</evidence>
<dbReference type="Pfam" id="PF00005">
    <property type="entry name" value="ABC_tran"/>
    <property type="match status" value="1"/>
</dbReference>
<dbReference type="InterPro" id="IPR027417">
    <property type="entry name" value="P-loop_NTPase"/>
</dbReference>
<dbReference type="SUPFAM" id="SSF52540">
    <property type="entry name" value="P-loop containing nucleoside triphosphate hydrolases"/>
    <property type="match status" value="1"/>
</dbReference>
<dbReference type="InterPro" id="IPR051120">
    <property type="entry name" value="ABC_AA/LPS_Transport"/>
</dbReference>
<protein>
    <submittedName>
        <fullName evidence="5">ATP-binding cassette domain-containing protein</fullName>
    </submittedName>
</protein>
<dbReference type="PANTHER" id="PTHR45772">
    <property type="entry name" value="CONSERVED COMPONENT OF ABC TRANSPORTER FOR NATURAL AMINO ACIDS-RELATED"/>
    <property type="match status" value="1"/>
</dbReference>
<keyword evidence="6" id="KW-1185">Reference proteome</keyword>
<organism evidence="5 6">
    <name type="scientific">Roseovarius rhodophyticola</name>
    <dbReference type="NCBI Taxonomy" id="3080827"/>
    <lineage>
        <taxon>Bacteria</taxon>
        <taxon>Pseudomonadati</taxon>
        <taxon>Pseudomonadota</taxon>
        <taxon>Alphaproteobacteria</taxon>
        <taxon>Rhodobacterales</taxon>
        <taxon>Roseobacteraceae</taxon>
        <taxon>Roseovarius</taxon>
    </lineage>
</organism>
<dbReference type="RefSeq" id="WP_317054332.1">
    <property type="nucleotide sequence ID" value="NZ_CP146607.1"/>
</dbReference>
<keyword evidence="1" id="KW-0813">Transport</keyword>
<gene>
    <name evidence="5" type="ORF">RZS32_018490</name>
</gene>
<dbReference type="PROSITE" id="PS50893">
    <property type="entry name" value="ABC_TRANSPORTER_2"/>
    <property type="match status" value="1"/>
</dbReference>
<proteinExistence type="predicted"/>
<feature type="domain" description="ABC transporter" evidence="4">
    <location>
        <begin position="9"/>
        <end position="248"/>
    </location>
</feature>
<evidence type="ECO:0000256" key="3">
    <source>
        <dbReference type="ARBA" id="ARBA00022840"/>
    </source>
</evidence>
<accession>A0ABZ2TP05</accession>
<dbReference type="SMART" id="SM00382">
    <property type="entry name" value="AAA"/>
    <property type="match status" value="1"/>
</dbReference>
<dbReference type="Gene3D" id="3.40.50.300">
    <property type="entry name" value="P-loop containing nucleotide triphosphate hydrolases"/>
    <property type="match status" value="1"/>
</dbReference>